<protein>
    <submittedName>
        <fullName evidence="2">Uncharacterized protein</fullName>
    </submittedName>
</protein>
<name>A0A858NQS5_9CAUD</name>
<accession>A0A858NQS5</accession>
<keyword evidence="3" id="KW-1185">Reference proteome</keyword>
<evidence type="ECO:0000313" key="3">
    <source>
        <dbReference type="Proteomes" id="UP000671877"/>
    </source>
</evidence>
<reference evidence="2 3" key="1">
    <citation type="submission" date="2020-03" db="EMBL/GenBank/DDBJ databases">
        <title>Development of an integrated pest management strategy to control Xanthomonas campestris pv. campestris by using bacteriophages.</title>
        <authorList>
            <person name="Holtappels D."/>
            <person name="Rombouts S."/>
            <person name="Lavigne R."/>
            <person name="Wagemans J."/>
        </authorList>
    </citation>
    <scope>NUCLEOTIDE SEQUENCE [LARGE SCALE GENOMIC DNA]</scope>
</reference>
<feature type="compositionally biased region" description="Basic residues" evidence="1">
    <location>
        <begin position="1"/>
        <end position="12"/>
    </location>
</feature>
<dbReference type="EMBL" id="MT161384">
    <property type="protein sequence ID" value="QJB22026.1"/>
    <property type="molecule type" value="Genomic_DNA"/>
</dbReference>
<gene>
    <name evidence="2" type="ORF">XccvBFoX5_gp48</name>
</gene>
<evidence type="ECO:0000256" key="1">
    <source>
        <dbReference type="SAM" id="MobiDB-lite"/>
    </source>
</evidence>
<organism evidence="2 3">
    <name type="scientific">Xanthomonas phage FoX5</name>
    <dbReference type="NCBI Taxonomy" id="2723901"/>
    <lineage>
        <taxon>Viruses</taxon>
        <taxon>Duplodnaviria</taxon>
        <taxon>Heunggongvirae</taxon>
        <taxon>Uroviricota</taxon>
        <taxon>Caudoviricetes</taxon>
        <taxon>Foxunavirus</taxon>
        <taxon>Foxunavirus fox5</taxon>
    </lineage>
</organism>
<evidence type="ECO:0000313" key="2">
    <source>
        <dbReference type="EMBL" id="QJB22026.1"/>
    </source>
</evidence>
<proteinExistence type="predicted"/>
<dbReference type="Proteomes" id="UP000671877">
    <property type="component" value="Segment"/>
</dbReference>
<sequence length="32" mass="3734">MLPVPRQRRARLPGRGEAVQNSVPDYCQHESW</sequence>
<feature type="region of interest" description="Disordered" evidence="1">
    <location>
        <begin position="1"/>
        <end position="32"/>
    </location>
</feature>